<dbReference type="RefSeq" id="WP_058525290.1">
    <property type="nucleotide sequence ID" value="NZ_CAAAHY010000004.1"/>
</dbReference>
<name>A0A0W0TWJ0_LEGER</name>
<dbReference type="EMBL" id="LNYA01000001">
    <property type="protein sequence ID" value="KTC99993.1"/>
    <property type="molecule type" value="Genomic_DNA"/>
</dbReference>
<organism evidence="2 3">
    <name type="scientific">Legionella erythra</name>
    <dbReference type="NCBI Taxonomy" id="448"/>
    <lineage>
        <taxon>Bacteria</taxon>
        <taxon>Pseudomonadati</taxon>
        <taxon>Pseudomonadota</taxon>
        <taxon>Gammaproteobacteria</taxon>
        <taxon>Legionellales</taxon>
        <taxon>Legionellaceae</taxon>
        <taxon>Legionella</taxon>
    </lineage>
</organism>
<dbReference type="GO" id="GO:0008168">
    <property type="term" value="F:methyltransferase activity"/>
    <property type="evidence" value="ECO:0007669"/>
    <property type="project" value="UniProtKB-KW"/>
</dbReference>
<sequence length="252" mass="29074">MLKSNREAYLNLCTQFYDLSRPVPPEDAYQFYRAYVKEAKGLILEPMCGSGRFLLPLIEEGFNVHGFDASEHMVTALNTKAQIKNLEPFVWMDFVETLSRPTQYNLIFIPTGSFGLITPIDKIERSLKTLYEHLEDKGILLFEVETSFSLPPLGIWRGSIWERPDGNTIIASQLVNLNNSICHAVGRYELVEMNSIIHTEIEEFKLRLYDNPSILIEILRQVGFKKIKMMKAYDRNEKPGQNDASILFECRK</sequence>
<comment type="caution">
    <text evidence="2">The sequence shown here is derived from an EMBL/GenBank/DDBJ whole genome shotgun (WGS) entry which is preliminary data.</text>
</comment>
<dbReference type="Gene3D" id="2.20.25.110">
    <property type="entry name" value="S-adenosyl-L-methionine-dependent methyltransferases"/>
    <property type="match status" value="1"/>
</dbReference>
<dbReference type="STRING" id="448.Lery_0103"/>
<reference evidence="2 3" key="1">
    <citation type="submission" date="2015-11" db="EMBL/GenBank/DDBJ databases">
        <title>Genomic analysis of 38 Legionella species identifies large and diverse effector repertoires.</title>
        <authorList>
            <person name="Burstein D."/>
            <person name="Amaro F."/>
            <person name="Zusman T."/>
            <person name="Lifshitz Z."/>
            <person name="Cohen O."/>
            <person name="Gilbert J.A."/>
            <person name="Pupko T."/>
            <person name="Shuman H.A."/>
            <person name="Segal G."/>
        </authorList>
    </citation>
    <scope>NUCLEOTIDE SEQUENCE [LARGE SCALE GENOMIC DNA]</scope>
    <source>
        <strain evidence="2 3">SE-32A-C8</strain>
    </source>
</reference>
<protein>
    <submittedName>
        <fullName evidence="2">Methyltransferase, ubiE/COQ5 family</fullName>
    </submittedName>
</protein>
<keyword evidence="2" id="KW-0808">Transferase</keyword>
<dbReference type="InterPro" id="IPR041698">
    <property type="entry name" value="Methyltransf_25"/>
</dbReference>
<accession>A0A0W0TWJ0</accession>
<dbReference type="CDD" id="cd02440">
    <property type="entry name" value="AdoMet_MTases"/>
    <property type="match status" value="1"/>
</dbReference>
<keyword evidence="2" id="KW-0489">Methyltransferase</keyword>
<dbReference type="PATRIC" id="fig|448.7.peg.107"/>
<evidence type="ECO:0000313" key="2">
    <source>
        <dbReference type="EMBL" id="KTC99993.1"/>
    </source>
</evidence>
<dbReference type="Gene3D" id="3.40.50.150">
    <property type="entry name" value="Vaccinia Virus protein VP39"/>
    <property type="match status" value="1"/>
</dbReference>
<gene>
    <name evidence="2" type="ORF">Lery_0103</name>
</gene>
<feature type="domain" description="Methyltransferase" evidence="1">
    <location>
        <begin position="43"/>
        <end position="138"/>
    </location>
</feature>
<dbReference type="OrthoDB" id="9804312at2"/>
<dbReference type="InterPro" id="IPR029063">
    <property type="entry name" value="SAM-dependent_MTases_sf"/>
</dbReference>
<dbReference type="GO" id="GO:0032259">
    <property type="term" value="P:methylation"/>
    <property type="evidence" value="ECO:0007669"/>
    <property type="project" value="UniProtKB-KW"/>
</dbReference>
<dbReference type="SUPFAM" id="SSF53335">
    <property type="entry name" value="S-adenosyl-L-methionine-dependent methyltransferases"/>
    <property type="match status" value="1"/>
</dbReference>
<evidence type="ECO:0000259" key="1">
    <source>
        <dbReference type="Pfam" id="PF13649"/>
    </source>
</evidence>
<dbReference type="Pfam" id="PF13649">
    <property type="entry name" value="Methyltransf_25"/>
    <property type="match status" value="1"/>
</dbReference>
<evidence type="ECO:0000313" key="3">
    <source>
        <dbReference type="Proteomes" id="UP000054773"/>
    </source>
</evidence>
<dbReference type="Proteomes" id="UP000054773">
    <property type="component" value="Unassembled WGS sequence"/>
</dbReference>
<dbReference type="AlphaFoldDB" id="A0A0W0TWJ0"/>
<proteinExistence type="predicted"/>
<keyword evidence="3" id="KW-1185">Reference proteome</keyword>